<dbReference type="InterPro" id="IPR036291">
    <property type="entry name" value="NAD(P)-bd_dom_sf"/>
</dbReference>
<dbReference type="Gene3D" id="3.40.50.720">
    <property type="entry name" value="NAD(P)-binding Rossmann-like Domain"/>
    <property type="match status" value="1"/>
</dbReference>
<keyword evidence="5" id="KW-1185">Reference proteome</keyword>
<dbReference type="FunFam" id="3.40.50.720:FF:000084">
    <property type="entry name" value="Short-chain dehydrogenase reductase"/>
    <property type="match status" value="1"/>
</dbReference>
<dbReference type="AlphaFoldDB" id="A0A6I4V307"/>
<evidence type="ECO:0000256" key="2">
    <source>
        <dbReference type="ARBA" id="ARBA00023002"/>
    </source>
</evidence>
<protein>
    <submittedName>
        <fullName evidence="4">SDR family oxidoreductase</fullName>
    </submittedName>
</protein>
<evidence type="ECO:0000313" key="5">
    <source>
        <dbReference type="Proteomes" id="UP000471435"/>
    </source>
</evidence>
<dbReference type="NCBIfam" id="NF005559">
    <property type="entry name" value="PRK07231.1"/>
    <property type="match status" value="1"/>
</dbReference>
<evidence type="ECO:0000259" key="3">
    <source>
        <dbReference type="SMART" id="SM00822"/>
    </source>
</evidence>
<dbReference type="InterPro" id="IPR020904">
    <property type="entry name" value="Sc_DH/Rdtase_CS"/>
</dbReference>
<keyword evidence="2" id="KW-0560">Oxidoreductase</keyword>
<gene>
    <name evidence="4" type="ORF">GRI43_12830</name>
</gene>
<dbReference type="OrthoDB" id="7170719at2"/>
<dbReference type="EMBL" id="WTYP01000002">
    <property type="protein sequence ID" value="MXP48273.1"/>
    <property type="molecule type" value="Genomic_DNA"/>
</dbReference>
<dbReference type="InterPro" id="IPR002347">
    <property type="entry name" value="SDR_fam"/>
</dbReference>
<dbReference type="CDD" id="cd05233">
    <property type="entry name" value="SDR_c"/>
    <property type="match status" value="1"/>
</dbReference>
<dbReference type="PANTHER" id="PTHR24321:SF11">
    <property type="entry name" value="BLR0893 PROTEIN"/>
    <property type="match status" value="1"/>
</dbReference>
<dbReference type="NCBIfam" id="NF009466">
    <property type="entry name" value="PRK12826.1-2"/>
    <property type="match status" value="1"/>
</dbReference>
<proteinExistence type="inferred from homology"/>
<organism evidence="4 5">
    <name type="scientific">Pontixanthobacter luteolus</name>
    <dbReference type="NCBI Taxonomy" id="295089"/>
    <lineage>
        <taxon>Bacteria</taxon>
        <taxon>Pseudomonadati</taxon>
        <taxon>Pseudomonadota</taxon>
        <taxon>Alphaproteobacteria</taxon>
        <taxon>Sphingomonadales</taxon>
        <taxon>Erythrobacteraceae</taxon>
        <taxon>Pontixanthobacter</taxon>
    </lineage>
</organism>
<dbReference type="Pfam" id="PF13561">
    <property type="entry name" value="adh_short_C2"/>
    <property type="match status" value="1"/>
</dbReference>
<dbReference type="PROSITE" id="PS00061">
    <property type="entry name" value="ADH_SHORT"/>
    <property type="match status" value="1"/>
</dbReference>
<dbReference type="InterPro" id="IPR057326">
    <property type="entry name" value="KR_dom"/>
</dbReference>
<accession>A0A6I4V307</accession>
<dbReference type="PRINTS" id="PR00081">
    <property type="entry name" value="GDHRDH"/>
</dbReference>
<evidence type="ECO:0000256" key="1">
    <source>
        <dbReference type="ARBA" id="ARBA00006484"/>
    </source>
</evidence>
<sequence>MTDNKRERVALVTGASSGIGRATARAFVRAGYAVALVDRDADQGKTACAELQADGGDCTFVICDVADESQVAAMVKKVITHFGRIDAAFNNAGIEGETAETDQTTTENWDRVMNVNLRGLWFCMREELYFMLKENEGGTIVNCASVAGLVGIPGIPAYVASKHGVVGLTKAAALEYAERNVRINAVCPGAIETPMLQRFMSSTEGGREQMVATEPMGRIGTPGEIADAVVWLCSSGASFMTGQAVAVDGGWTAK</sequence>
<dbReference type="PANTHER" id="PTHR24321">
    <property type="entry name" value="DEHYDROGENASES, SHORT CHAIN"/>
    <property type="match status" value="1"/>
</dbReference>
<dbReference type="PRINTS" id="PR00080">
    <property type="entry name" value="SDRFAMILY"/>
</dbReference>
<reference evidence="4 5" key="1">
    <citation type="submission" date="2019-12" db="EMBL/GenBank/DDBJ databases">
        <title>Genomic-based taxomic classification of the family Erythrobacteraceae.</title>
        <authorList>
            <person name="Xu L."/>
        </authorList>
    </citation>
    <scope>NUCLEOTIDE SEQUENCE [LARGE SCALE GENOMIC DNA]</scope>
    <source>
        <strain evidence="4 5">SW-109</strain>
    </source>
</reference>
<feature type="domain" description="Ketoreductase" evidence="3">
    <location>
        <begin position="8"/>
        <end position="180"/>
    </location>
</feature>
<dbReference type="SUPFAM" id="SSF51735">
    <property type="entry name" value="NAD(P)-binding Rossmann-fold domains"/>
    <property type="match status" value="1"/>
</dbReference>
<comment type="similarity">
    <text evidence="1">Belongs to the short-chain dehydrogenases/reductases (SDR) family.</text>
</comment>
<dbReference type="Proteomes" id="UP000471435">
    <property type="component" value="Unassembled WGS sequence"/>
</dbReference>
<dbReference type="RefSeq" id="WP_160731471.1">
    <property type="nucleotide sequence ID" value="NZ_WTYP01000002.1"/>
</dbReference>
<name>A0A6I4V307_9SPHN</name>
<dbReference type="SMART" id="SM00822">
    <property type="entry name" value="PKS_KR"/>
    <property type="match status" value="1"/>
</dbReference>
<evidence type="ECO:0000313" key="4">
    <source>
        <dbReference type="EMBL" id="MXP48273.1"/>
    </source>
</evidence>
<comment type="caution">
    <text evidence="4">The sequence shown here is derived from an EMBL/GenBank/DDBJ whole genome shotgun (WGS) entry which is preliminary data.</text>
</comment>
<dbReference type="GO" id="GO:0016491">
    <property type="term" value="F:oxidoreductase activity"/>
    <property type="evidence" value="ECO:0007669"/>
    <property type="project" value="UniProtKB-KW"/>
</dbReference>